<evidence type="ECO:0000313" key="11">
    <source>
        <dbReference type="Proteomes" id="UP000526501"/>
    </source>
</evidence>
<dbReference type="RefSeq" id="WP_185660543.1">
    <property type="nucleotide sequence ID" value="NZ_CAWPOO010000012.1"/>
</dbReference>
<evidence type="ECO:0000256" key="3">
    <source>
        <dbReference type="ARBA" id="ARBA00022801"/>
    </source>
</evidence>
<dbReference type="Proteomes" id="UP000526501">
    <property type="component" value="Unassembled WGS sequence"/>
</dbReference>
<keyword evidence="9" id="KW-0732">Signal</keyword>
<dbReference type="Gene3D" id="2.115.10.20">
    <property type="entry name" value="Glycosyl hydrolase domain, family 43"/>
    <property type="match status" value="1"/>
</dbReference>
<dbReference type="PANTHER" id="PTHR43772:SF2">
    <property type="entry name" value="PUTATIVE (AFU_ORTHOLOGUE AFUA_2G04480)-RELATED"/>
    <property type="match status" value="1"/>
</dbReference>
<feature type="active site" description="Proton acceptor" evidence="6">
    <location>
        <position position="31"/>
    </location>
</feature>
<gene>
    <name evidence="10" type="ORF">H5P27_11540</name>
</gene>
<dbReference type="CDD" id="cd18618">
    <property type="entry name" value="GH43_Xsa43E-like"/>
    <property type="match status" value="1"/>
</dbReference>
<organism evidence="10 11">
    <name type="scientific">Pelagicoccus albus</name>
    <dbReference type="NCBI Taxonomy" id="415222"/>
    <lineage>
        <taxon>Bacteria</taxon>
        <taxon>Pseudomonadati</taxon>
        <taxon>Verrucomicrobiota</taxon>
        <taxon>Opitutia</taxon>
        <taxon>Puniceicoccales</taxon>
        <taxon>Pelagicoccaceae</taxon>
        <taxon>Pelagicoccus</taxon>
    </lineage>
</organism>
<evidence type="ECO:0000256" key="8">
    <source>
        <dbReference type="RuleBase" id="RU361187"/>
    </source>
</evidence>
<comment type="similarity">
    <text evidence="1 8">Belongs to the glycosyl hydrolase 43 family.</text>
</comment>
<name>A0A7X1B6R2_9BACT</name>
<feature type="signal peptide" evidence="9">
    <location>
        <begin position="1"/>
        <end position="19"/>
    </location>
</feature>
<feature type="chain" id="PRO_5031122387" evidence="9">
    <location>
        <begin position="20"/>
        <end position="319"/>
    </location>
</feature>
<evidence type="ECO:0000256" key="6">
    <source>
        <dbReference type="PIRSR" id="PIRSR606710-1"/>
    </source>
</evidence>
<dbReference type="InterPro" id="IPR023296">
    <property type="entry name" value="Glyco_hydro_beta-prop_sf"/>
</dbReference>
<dbReference type="GO" id="GO:0045493">
    <property type="term" value="P:xylan catabolic process"/>
    <property type="evidence" value="ECO:0007669"/>
    <property type="project" value="UniProtKB-KW"/>
</dbReference>
<evidence type="ECO:0000313" key="10">
    <source>
        <dbReference type="EMBL" id="MBC2606676.1"/>
    </source>
</evidence>
<evidence type="ECO:0000256" key="5">
    <source>
        <dbReference type="ARBA" id="ARBA00023295"/>
    </source>
</evidence>
<sequence length="319" mass="35726">MKKTITLLAFTFATALASASNPIVTDVFTADPAAIVHEGTVYIYTGHDEAEPNKHYAMKDWLCFSSQDMKTWTAHGPILAVKDFAWAKSDAYAAHVTEKDGKFYWFVSTRHADDQNHRGMGIGVAVSDSPTGPFEDARGSALITSDMTPKGEHSWEDIDPAVFIDKDGTPWLFWGNVNCYYVKLKPNMIELDGPIMEVEGLENFTEAPWIHEKNGLYYLSYASGFPEKISYATAPSIEGPWTSRGLLAEGAFNSNTIHQSIIEFEEQWYFIYHNGSIQHPNTGDSYRRSVCIDYLYHNPDGTIQSIVQTTEGTDLPPRQ</sequence>
<dbReference type="SUPFAM" id="SSF75005">
    <property type="entry name" value="Arabinanase/levansucrase/invertase"/>
    <property type="match status" value="1"/>
</dbReference>
<keyword evidence="3 8" id="KW-0378">Hydrolase</keyword>
<accession>A0A7X1B6R2</accession>
<keyword evidence="5 8" id="KW-0326">Glycosidase</keyword>
<dbReference type="PANTHER" id="PTHR43772">
    <property type="entry name" value="ENDO-1,4-BETA-XYLANASE"/>
    <property type="match status" value="1"/>
</dbReference>
<dbReference type="Pfam" id="PF04616">
    <property type="entry name" value="Glyco_hydro_43"/>
    <property type="match status" value="1"/>
</dbReference>
<evidence type="ECO:0000256" key="4">
    <source>
        <dbReference type="ARBA" id="ARBA00023277"/>
    </source>
</evidence>
<evidence type="ECO:0000256" key="7">
    <source>
        <dbReference type="PIRSR" id="PIRSR606710-2"/>
    </source>
</evidence>
<evidence type="ECO:0000256" key="2">
    <source>
        <dbReference type="ARBA" id="ARBA00022651"/>
    </source>
</evidence>
<keyword evidence="2" id="KW-0624">Polysaccharide degradation</keyword>
<dbReference type="GO" id="GO:0004553">
    <property type="term" value="F:hydrolase activity, hydrolyzing O-glycosyl compounds"/>
    <property type="evidence" value="ECO:0007669"/>
    <property type="project" value="InterPro"/>
</dbReference>
<feature type="site" description="Important for catalytic activity, responsible for pKa modulation of the active site Glu and correct orientation of both the proton donor and substrate" evidence="7">
    <location>
        <position position="159"/>
    </location>
</feature>
<evidence type="ECO:0000256" key="9">
    <source>
        <dbReference type="SAM" id="SignalP"/>
    </source>
</evidence>
<keyword evidence="11" id="KW-1185">Reference proteome</keyword>
<protein>
    <submittedName>
        <fullName evidence="10">Family 43 glycosylhydrolase</fullName>
    </submittedName>
</protein>
<dbReference type="AlphaFoldDB" id="A0A7X1B6R2"/>
<feature type="active site" description="Proton donor" evidence="6">
    <location>
        <position position="206"/>
    </location>
</feature>
<proteinExistence type="inferred from homology"/>
<evidence type="ECO:0000256" key="1">
    <source>
        <dbReference type="ARBA" id="ARBA00009865"/>
    </source>
</evidence>
<dbReference type="InterPro" id="IPR052176">
    <property type="entry name" value="Glycosyl_Hydrlase_43_Enz"/>
</dbReference>
<dbReference type="InterPro" id="IPR006710">
    <property type="entry name" value="Glyco_hydro_43"/>
</dbReference>
<comment type="caution">
    <text evidence="10">The sequence shown here is derived from an EMBL/GenBank/DDBJ whole genome shotgun (WGS) entry which is preliminary data.</text>
</comment>
<dbReference type="EMBL" id="JACHVC010000012">
    <property type="protein sequence ID" value="MBC2606676.1"/>
    <property type="molecule type" value="Genomic_DNA"/>
</dbReference>
<reference evidence="10 11" key="1">
    <citation type="submission" date="2020-07" db="EMBL/GenBank/DDBJ databases">
        <authorList>
            <person name="Feng X."/>
        </authorList>
    </citation>
    <scope>NUCLEOTIDE SEQUENCE [LARGE SCALE GENOMIC DNA]</scope>
    <source>
        <strain evidence="10 11">JCM23202</strain>
    </source>
</reference>
<keyword evidence="4" id="KW-0119">Carbohydrate metabolism</keyword>
<keyword evidence="2" id="KW-0858">Xylan degradation</keyword>